<gene>
    <name evidence="7" type="ORF">CAPTEDRAFT_109138</name>
</gene>
<dbReference type="EnsemblMetazoa" id="CapteT109138">
    <property type="protein sequence ID" value="CapteP109138"/>
    <property type="gene ID" value="CapteG109138"/>
</dbReference>
<keyword evidence="4 5" id="KW-0472">Membrane</keyword>
<dbReference type="InterPro" id="IPR017452">
    <property type="entry name" value="GPCR_Rhodpsn_7TM"/>
</dbReference>
<accession>R7UEC2</accession>
<dbReference type="GO" id="GO:0004930">
    <property type="term" value="F:G protein-coupled receptor activity"/>
    <property type="evidence" value="ECO:0007669"/>
    <property type="project" value="InterPro"/>
</dbReference>
<evidence type="ECO:0000256" key="3">
    <source>
        <dbReference type="ARBA" id="ARBA00022989"/>
    </source>
</evidence>
<reference evidence="8" key="3">
    <citation type="submission" date="2015-06" db="UniProtKB">
        <authorList>
            <consortium name="EnsemblMetazoa"/>
        </authorList>
    </citation>
    <scope>IDENTIFICATION</scope>
</reference>
<protein>
    <recommendedName>
        <fullName evidence="6">G-protein coupled receptors family 1 profile domain-containing protein</fullName>
    </recommendedName>
</protein>
<evidence type="ECO:0000259" key="6">
    <source>
        <dbReference type="PROSITE" id="PS50262"/>
    </source>
</evidence>
<sequence length="188" mass="21545">MSGGHEETTEVLADLSPTEFYKDNRRRRLIGSETWGFKFGAYLNFFWLSLVIAIGWIGNALTFAVFSQPKNRVISCCVYMCGLAISDMCMMTVATHYIWRYIQLYVASNEMKASYVVPTLECKLVVWLHTFAAWTGTCIIICMTVDRLIGVRFPLLAKRLCSTRRAKWTLAFIPFVTGVYTIPHFMYA</sequence>
<keyword evidence="3 5" id="KW-1133">Transmembrane helix</keyword>
<dbReference type="GO" id="GO:0016020">
    <property type="term" value="C:membrane"/>
    <property type="evidence" value="ECO:0007669"/>
    <property type="project" value="UniProtKB-SubCell"/>
</dbReference>
<keyword evidence="9" id="KW-1185">Reference proteome</keyword>
<feature type="non-terminal residue" evidence="7">
    <location>
        <position position="188"/>
    </location>
</feature>
<dbReference type="PROSITE" id="PS50262">
    <property type="entry name" value="G_PROTEIN_RECEP_F1_2"/>
    <property type="match status" value="1"/>
</dbReference>
<dbReference type="EMBL" id="AMQN01008992">
    <property type="status" value="NOT_ANNOTATED_CDS"/>
    <property type="molecule type" value="Genomic_DNA"/>
</dbReference>
<reference evidence="7 9" key="2">
    <citation type="journal article" date="2013" name="Nature">
        <title>Insights into bilaterian evolution from three spiralian genomes.</title>
        <authorList>
            <person name="Simakov O."/>
            <person name="Marletaz F."/>
            <person name="Cho S.J."/>
            <person name="Edsinger-Gonzales E."/>
            <person name="Havlak P."/>
            <person name="Hellsten U."/>
            <person name="Kuo D.H."/>
            <person name="Larsson T."/>
            <person name="Lv J."/>
            <person name="Arendt D."/>
            <person name="Savage R."/>
            <person name="Osoegawa K."/>
            <person name="de Jong P."/>
            <person name="Grimwood J."/>
            <person name="Chapman J.A."/>
            <person name="Shapiro H."/>
            <person name="Aerts A."/>
            <person name="Otillar R.P."/>
            <person name="Terry A.Y."/>
            <person name="Boore J.L."/>
            <person name="Grigoriev I.V."/>
            <person name="Lindberg D.R."/>
            <person name="Seaver E.C."/>
            <person name="Weisblat D.A."/>
            <person name="Putnam N.H."/>
            <person name="Rokhsar D.S."/>
        </authorList>
    </citation>
    <scope>NUCLEOTIDE SEQUENCE</scope>
    <source>
        <strain evidence="7 9">I ESC-2004</strain>
    </source>
</reference>
<dbReference type="Proteomes" id="UP000014760">
    <property type="component" value="Unassembled WGS sequence"/>
</dbReference>
<dbReference type="PANTHER" id="PTHR46641">
    <property type="entry name" value="FMRFAMIDE RECEPTOR-RELATED"/>
    <property type="match status" value="1"/>
</dbReference>
<feature type="transmembrane region" description="Helical" evidence="5">
    <location>
        <begin position="124"/>
        <end position="145"/>
    </location>
</feature>
<evidence type="ECO:0000256" key="5">
    <source>
        <dbReference type="SAM" id="Phobius"/>
    </source>
</evidence>
<organism evidence="7">
    <name type="scientific">Capitella teleta</name>
    <name type="common">Polychaete worm</name>
    <dbReference type="NCBI Taxonomy" id="283909"/>
    <lineage>
        <taxon>Eukaryota</taxon>
        <taxon>Metazoa</taxon>
        <taxon>Spiralia</taxon>
        <taxon>Lophotrochozoa</taxon>
        <taxon>Annelida</taxon>
        <taxon>Polychaeta</taxon>
        <taxon>Sedentaria</taxon>
        <taxon>Scolecida</taxon>
        <taxon>Capitellidae</taxon>
        <taxon>Capitella</taxon>
    </lineage>
</organism>
<dbReference type="InterPro" id="IPR052954">
    <property type="entry name" value="GPCR-Ligand_Int"/>
</dbReference>
<keyword evidence="2 5" id="KW-0812">Transmembrane</keyword>
<dbReference type="PRINTS" id="PR00237">
    <property type="entry name" value="GPCRRHODOPSN"/>
</dbReference>
<dbReference type="OrthoDB" id="9990906at2759"/>
<evidence type="ECO:0000313" key="7">
    <source>
        <dbReference type="EMBL" id="ELU02138.1"/>
    </source>
</evidence>
<evidence type="ECO:0000313" key="8">
    <source>
        <dbReference type="EnsemblMetazoa" id="CapteP109138"/>
    </source>
</evidence>
<dbReference type="Gene3D" id="1.20.1070.10">
    <property type="entry name" value="Rhodopsin 7-helix transmembrane proteins"/>
    <property type="match status" value="1"/>
</dbReference>
<dbReference type="EMBL" id="KB304341">
    <property type="protein sequence ID" value="ELU02138.1"/>
    <property type="molecule type" value="Genomic_DNA"/>
</dbReference>
<evidence type="ECO:0000256" key="2">
    <source>
        <dbReference type="ARBA" id="ARBA00022692"/>
    </source>
</evidence>
<dbReference type="Pfam" id="PF00001">
    <property type="entry name" value="7tm_1"/>
    <property type="match status" value="1"/>
</dbReference>
<feature type="transmembrane region" description="Helical" evidence="5">
    <location>
        <begin position="45"/>
        <end position="66"/>
    </location>
</feature>
<proteinExistence type="predicted"/>
<dbReference type="AlphaFoldDB" id="R7UEC2"/>
<dbReference type="SUPFAM" id="SSF81321">
    <property type="entry name" value="Family A G protein-coupled receptor-like"/>
    <property type="match status" value="1"/>
</dbReference>
<dbReference type="HOGENOM" id="CLU_144557_0_0_1"/>
<evidence type="ECO:0000313" key="9">
    <source>
        <dbReference type="Proteomes" id="UP000014760"/>
    </source>
</evidence>
<feature type="transmembrane region" description="Helical" evidence="5">
    <location>
        <begin position="166"/>
        <end position="187"/>
    </location>
</feature>
<dbReference type="STRING" id="283909.R7UEC2"/>
<evidence type="ECO:0000256" key="4">
    <source>
        <dbReference type="ARBA" id="ARBA00023136"/>
    </source>
</evidence>
<comment type="subcellular location">
    <subcellularLocation>
        <location evidence="1">Membrane</location>
    </subcellularLocation>
</comment>
<dbReference type="OMA" id="MSTSMEW"/>
<dbReference type="InterPro" id="IPR000276">
    <property type="entry name" value="GPCR_Rhodpsn"/>
</dbReference>
<reference evidence="9" key="1">
    <citation type="submission" date="2012-12" db="EMBL/GenBank/DDBJ databases">
        <authorList>
            <person name="Hellsten U."/>
            <person name="Grimwood J."/>
            <person name="Chapman J.A."/>
            <person name="Shapiro H."/>
            <person name="Aerts A."/>
            <person name="Otillar R.P."/>
            <person name="Terry A.Y."/>
            <person name="Boore J.L."/>
            <person name="Simakov O."/>
            <person name="Marletaz F."/>
            <person name="Cho S.-J."/>
            <person name="Edsinger-Gonzales E."/>
            <person name="Havlak P."/>
            <person name="Kuo D.-H."/>
            <person name="Larsson T."/>
            <person name="Lv J."/>
            <person name="Arendt D."/>
            <person name="Savage R."/>
            <person name="Osoegawa K."/>
            <person name="de Jong P."/>
            <person name="Lindberg D.R."/>
            <person name="Seaver E.C."/>
            <person name="Weisblat D.A."/>
            <person name="Putnam N.H."/>
            <person name="Grigoriev I.V."/>
            <person name="Rokhsar D.S."/>
        </authorList>
    </citation>
    <scope>NUCLEOTIDE SEQUENCE</scope>
    <source>
        <strain evidence="9">I ESC-2004</strain>
    </source>
</reference>
<name>R7UEC2_CAPTE</name>
<feature type="transmembrane region" description="Helical" evidence="5">
    <location>
        <begin position="78"/>
        <end position="99"/>
    </location>
</feature>
<feature type="domain" description="G-protein coupled receptors family 1 profile" evidence="6">
    <location>
        <begin position="58"/>
        <end position="188"/>
    </location>
</feature>
<dbReference type="PANTHER" id="PTHR46641:SF25">
    <property type="entry name" value="CNMAMIDE RECEPTOR-RELATED"/>
    <property type="match status" value="1"/>
</dbReference>
<evidence type="ECO:0000256" key="1">
    <source>
        <dbReference type="ARBA" id="ARBA00004370"/>
    </source>
</evidence>